<feature type="region of interest" description="Disordered" evidence="1">
    <location>
        <begin position="426"/>
        <end position="467"/>
    </location>
</feature>
<sequence>MSLPVHAPAGEAFDILSRFRVEFYDCLYARADALFDLADAVLCADGPVVSLPELTLLAEHPRGHGAMYGALNNGWLEPTRLRRLLAATPLPRAADGRIVLAVDVSNWLRPDAPTSPDLLFCHVYGRGRSADQMIPGWPYSIVAALESGRTSWTAVLDAIRLGPADDAIAVTAAQLREVVGRLRQAGHWQPWMPDILVVTDAGYDVCRLAYLLADLPVECVGRLRSDRVMLRDAGPRRSGPRGGQPRKHGGVLTFAKPDSWHTPDAATTSDTTRYGQAEALAWDRMHPRLQARGPWLDHEGELPLIHGTLIRLKVEHLPGDGDPKPVWLWSSRTHMTGADIDVRWQAFLRRFDLEHTFRFWKQTLGWTTPKVRDPHTADLWTWLIIAVHTQLRLARPLAEDLRRPWERPRPPHRLTPARVRRGFRHVRATTTRPAAVPKPSKPGPGRPVGSRNRRLAPRYEPGKTVKRLETRTEYLTVKREQC</sequence>
<dbReference type="InterPro" id="IPR038721">
    <property type="entry name" value="IS701-like_DDE_dom"/>
</dbReference>
<dbReference type="Proteomes" id="UP001165270">
    <property type="component" value="Unassembled WGS sequence"/>
</dbReference>
<name>A0ABS9XWA4_9ACTN</name>
<protein>
    <submittedName>
        <fullName evidence="3">Transposase</fullName>
    </submittedName>
</protein>
<feature type="region of interest" description="Disordered" evidence="1">
    <location>
        <begin position="232"/>
        <end position="271"/>
    </location>
</feature>
<dbReference type="RefSeq" id="WP_242713714.1">
    <property type="nucleotide sequence ID" value="NZ_JALDAX010000033.1"/>
</dbReference>
<dbReference type="SUPFAM" id="SSF53098">
    <property type="entry name" value="Ribonuclease H-like"/>
    <property type="match status" value="1"/>
</dbReference>
<keyword evidence="4" id="KW-1185">Reference proteome</keyword>
<proteinExistence type="predicted"/>
<evidence type="ECO:0000256" key="1">
    <source>
        <dbReference type="SAM" id="MobiDB-lite"/>
    </source>
</evidence>
<comment type="caution">
    <text evidence="3">The sequence shown here is derived from an EMBL/GenBank/DDBJ whole genome shotgun (WGS) entry which is preliminary data.</text>
</comment>
<accession>A0ABS9XWA4</accession>
<organism evidence="3 4">
    <name type="scientific">Streptomyces spinosisporus</name>
    <dbReference type="NCBI Taxonomy" id="2927582"/>
    <lineage>
        <taxon>Bacteria</taxon>
        <taxon>Bacillati</taxon>
        <taxon>Actinomycetota</taxon>
        <taxon>Actinomycetes</taxon>
        <taxon>Kitasatosporales</taxon>
        <taxon>Streptomycetaceae</taxon>
        <taxon>Streptomyces</taxon>
    </lineage>
</organism>
<dbReference type="InterPro" id="IPR012337">
    <property type="entry name" value="RNaseH-like_sf"/>
</dbReference>
<evidence type="ECO:0000313" key="3">
    <source>
        <dbReference type="EMBL" id="MCI3246364.1"/>
    </source>
</evidence>
<dbReference type="Pfam" id="PF13546">
    <property type="entry name" value="DDE_5"/>
    <property type="match status" value="1"/>
</dbReference>
<reference evidence="3" key="1">
    <citation type="submission" date="2022-03" db="EMBL/GenBank/DDBJ databases">
        <title>Streptomyces 7R015 and 7R016 isolated from Barleria lupulina in Thailand.</title>
        <authorList>
            <person name="Kanchanasin P."/>
            <person name="Phongsopitanun W."/>
            <person name="Tanasupawat S."/>
        </authorList>
    </citation>
    <scope>NUCLEOTIDE SEQUENCE</scope>
    <source>
        <strain evidence="3">7R016</strain>
    </source>
</reference>
<evidence type="ECO:0000259" key="2">
    <source>
        <dbReference type="Pfam" id="PF13546"/>
    </source>
</evidence>
<dbReference type="EMBL" id="JALDAX010000033">
    <property type="protein sequence ID" value="MCI3246364.1"/>
    <property type="molecule type" value="Genomic_DNA"/>
</dbReference>
<gene>
    <name evidence="3" type="ORF">MQN93_42420</name>
</gene>
<evidence type="ECO:0000313" key="4">
    <source>
        <dbReference type="Proteomes" id="UP001165270"/>
    </source>
</evidence>
<feature type="domain" description="Transposase IS701-like DDE" evidence="2">
    <location>
        <begin position="22"/>
        <end position="287"/>
    </location>
</feature>
<dbReference type="NCBIfam" id="NF041680">
    <property type="entry name" value="transp_NF041680"/>
    <property type="match status" value="1"/>
</dbReference>